<dbReference type="SMART" id="SM00408">
    <property type="entry name" value="IGc2"/>
    <property type="match status" value="3"/>
</dbReference>
<keyword evidence="4" id="KW-0677">Repeat</keyword>
<dbReference type="Ensembl" id="ENSLLET00000037847.1">
    <property type="protein sequence ID" value="ENSLLEP00000036443.1"/>
    <property type="gene ID" value="ENSLLEG00000021915.1"/>
</dbReference>
<accession>A0A8C5QE23</accession>
<dbReference type="Proteomes" id="UP000694569">
    <property type="component" value="Unplaced"/>
</dbReference>
<dbReference type="SUPFAM" id="SSF48726">
    <property type="entry name" value="Immunoglobulin"/>
    <property type="match status" value="4"/>
</dbReference>
<evidence type="ECO:0000256" key="7">
    <source>
        <dbReference type="ARBA" id="ARBA00023157"/>
    </source>
</evidence>
<dbReference type="SMART" id="SM00409">
    <property type="entry name" value="IG"/>
    <property type="match status" value="3"/>
</dbReference>
<keyword evidence="6" id="KW-0472">Membrane</keyword>
<dbReference type="FunFam" id="2.60.40.10:FF:000032">
    <property type="entry name" value="palladin isoform X1"/>
    <property type="match status" value="3"/>
</dbReference>
<keyword evidence="7" id="KW-1015">Disulfide bond</keyword>
<dbReference type="GeneTree" id="ENSGT00940000154614"/>
<dbReference type="GO" id="GO:0043005">
    <property type="term" value="C:neuron projection"/>
    <property type="evidence" value="ECO:0007669"/>
    <property type="project" value="TreeGrafter"/>
</dbReference>
<reference evidence="12" key="1">
    <citation type="submission" date="2025-08" db="UniProtKB">
        <authorList>
            <consortium name="Ensembl"/>
        </authorList>
    </citation>
    <scope>IDENTIFICATION</scope>
</reference>
<feature type="domain" description="Ig-like" evidence="11">
    <location>
        <begin position="210"/>
        <end position="294"/>
    </location>
</feature>
<evidence type="ECO:0000256" key="6">
    <source>
        <dbReference type="ARBA" id="ARBA00023136"/>
    </source>
</evidence>
<keyword evidence="2" id="KW-0812">Transmembrane</keyword>
<dbReference type="InterPro" id="IPR007110">
    <property type="entry name" value="Ig-like_dom"/>
</dbReference>
<evidence type="ECO:0000259" key="11">
    <source>
        <dbReference type="PROSITE" id="PS50835"/>
    </source>
</evidence>
<dbReference type="InterPro" id="IPR003599">
    <property type="entry name" value="Ig_sub"/>
</dbReference>
<dbReference type="Pfam" id="PF07679">
    <property type="entry name" value="I-set"/>
    <property type="match status" value="2"/>
</dbReference>
<evidence type="ECO:0000256" key="10">
    <source>
        <dbReference type="SAM" id="SignalP"/>
    </source>
</evidence>
<evidence type="ECO:0000256" key="1">
    <source>
        <dbReference type="ARBA" id="ARBA00004167"/>
    </source>
</evidence>
<dbReference type="Pfam" id="PF13927">
    <property type="entry name" value="Ig_3"/>
    <property type="match status" value="1"/>
</dbReference>
<sequence length="367" mass="39283">MIFGNICDVSFIHTLFLLLLAPPQFTDFPLDLEVEIGESILLTCSAEGNPAAQVTWAKQDEGPVEPSDTIELIDSPGANTVHIKVARPEDAGVYVCEARNPFGWVQAEILLSVTGLVPPRVAVAQSEVTVVEGHPVSLPCTITAGIPRPVQRWLKDSNTFQLQWRHSVDGEGALHIEPALHEDAGTYICELTNDVGSADHSFVLHVHVAPTIIAGPLEYITQEGRAVTLQCNTKGTPAPVVTWGKGESAATAELVLYNVNKDGSLEIPLPAVDDSGHYTCTATNQAGTISRTVRLLVQTKPRISVSGSHDLSAPIHVVAAMGSEIILPCEVAGNPLPVVSWRKDSFPLPIISASSLYFGESKFPTLL</sequence>
<proteinExistence type="predicted"/>
<dbReference type="AlphaFoldDB" id="A0A8C5QE23"/>
<feature type="domain" description="Ig-like" evidence="11">
    <location>
        <begin position="301"/>
        <end position="345"/>
    </location>
</feature>
<keyword evidence="5" id="KW-1133">Transmembrane helix</keyword>
<feature type="signal peptide" evidence="10">
    <location>
        <begin position="1"/>
        <end position="26"/>
    </location>
</feature>
<comment type="subcellular location">
    <subcellularLocation>
        <location evidence="1">Membrane</location>
        <topology evidence="1">Single-pass membrane protein</topology>
    </subcellularLocation>
</comment>
<name>A0A8C5QE23_9ANUR</name>
<keyword evidence="8" id="KW-0325">Glycoprotein</keyword>
<evidence type="ECO:0000313" key="13">
    <source>
        <dbReference type="Proteomes" id="UP000694569"/>
    </source>
</evidence>
<dbReference type="GO" id="GO:0007155">
    <property type="term" value="P:cell adhesion"/>
    <property type="evidence" value="ECO:0007669"/>
    <property type="project" value="InterPro"/>
</dbReference>
<feature type="chain" id="PRO_5034104111" description="Ig-like domain-containing protein" evidence="10">
    <location>
        <begin position="27"/>
        <end position="367"/>
    </location>
</feature>
<dbReference type="PANTHER" id="PTHR12231">
    <property type="entry name" value="CTX-RELATED TYPE I TRANSMEMBRANE PROTEIN"/>
    <property type="match status" value="1"/>
</dbReference>
<dbReference type="GO" id="GO:0005886">
    <property type="term" value="C:plasma membrane"/>
    <property type="evidence" value="ECO:0007669"/>
    <property type="project" value="UniProtKB-ARBA"/>
</dbReference>
<dbReference type="InterPro" id="IPR036179">
    <property type="entry name" value="Ig-like_dom_sf"/>
</dbReference>
<dbReference type="InterPro" id="IPR051170">
    <property type="entry name" value="Neural/epithelial_adhesion"/>
</dbReference>
<evidence type="ECO:0000256" key="5">
    <source>
        <dbReference type="ARBA" id="ARBA00022989"/>
    </source>
</evidence>
<evidence type="ECO:0000313" key="12">
    <source>
        <dbReference type="Ensembl" id="ENSLLEP00000036443.1"/>
    </source>
</evidence>
<dbReference type="InterPro" id="IPR013098">
    <property type="entry name" value="Ig_I-set"/>
</dbReference>
<dbReference type="PANTHER" id="PTHR12231:SF253">
    <property type="entry name" value="DPR-INTERACTING PROTEIN ETA, ISOFORM B-RELATED"/>
    <property type="match status" value="1"/>
</dbReference>
<dbReference type="InterPro" id="IPR003598">
    <property type="entry name" value="Ig_sub2"/>
</dbReference>
<evidence type="ECO:0000256" key="4">
    <source>
        <dbReference type="ARBA" id="ARBA00022737"/>
    </source>
</evidence>
<evidence type="ECO:0000256" key="3">
    <source>
        <dbReference type="ARBA" id="ARBA00022729"/>
    </source>
</evidence>
<dbReference type="PRINTS" id="PR01838">
    <property type="entry name" value="NCAMFAMILY"/>
</dbReference>
<dbReference type="PROSITE" id="PS50835">
    <property type="entry name" value="IG_LIKE"/>
    <property type="match status" value="4"/>
</dbReference>
<organism evidence="12 13">
    <name type="scientific">Leptobrachium leishanense</name>
    <name type="common">Leishan spiny toad</name>
    <dbReference type="NCBI Taxonomy" id="445787"/>
    <lineage>
        <taxon>Eukaryota</taxon>
        <taxon>Metazoa</taxon>
        <taxon>Chordata</taxon>
        <taxon>Craniata</taxon>
        <taxon>Vertebrata</taxon>
        <taxon>Euteleostomi</taxon>
        <taxon>Amphibia</taxon>
        <taxon>Batrachia</taxon>
        <taxon>Anura</taxon>
        <taxon>Pelobatoidea</taxon>
        <taxon>Megophryidae</taxon>
        <taxon>Leptobrachium</taxon>
    </lineage>
</organism>
<dbReference type="InterPro" id="IPR009138">
    <property type="entry name" value="Neural_cell_adh"/>
</dbReference>
<evidence type="ECO:0000256" key="9">
    <source>
        <dbReference type="ARBA" id="ARBA00023319"/>
    </source>
</evidence>
<keyword evidence="9" id="KW-0393">Immunoglobulin domain</keyword>
<reference evidence="12" key="2">
    <citation type="submission" date="2025-09" db="UniProtKB">
        <authorList>
            <consortium name="Ensembl"/>
        </authorList>
    </citation>
    <scope>IDENTIFICATION</scope>
</reference>
<evidence type="ECO:0000256" key="2">
    <source>
        <dbReference type="ARBA" id="ARBA00022692"/>
    </source>
</evidence>
<keyword evidence="3 10" id="KW-0732">Signal</keyword>
<protein>
    <recommendedName>
        <fullName evidence="11">Ig-like domain-containing protein</fullName>
    </recommendedName>
</protein>
<feature type="domain" description="Ig-like" evidence="11">
    <location>
        <begin position="23"/>
        <end position="112"/>
    </location>
</feature>
<dbReference type="InterPro" id="IPR013783">
    <property type="entry name" value="Ig-like_fold"/>
</dbReference>
<dbReference type="Gene3D" id="2.60.40.10">
    <property type="entry name" value="Immunoglobulins"/>
    <property type="match status" value="4"/>
</dbReference>
<dbReference type="CDD" id="cd00096">
    <property type="entry name" value="Ig"/>
    <property type="match status" value="2"/>
</dbReference>
<keyword evidence="13" id="KW-1185">Reference proteome</keyword>
<feature type="domain" description="Ig-like" evidence="11">
    <location>
        <begin position="119"/>
        <end position="205"/>
    </location>
</feature>
<evidence type="ECO:0000256" key="8">
    <source>
        <dbReference type="ARBA" id="ARBA00023180"/>
    </source>
</evidence>